<sequence>MSNLKKNKCYKSQIRKTLRVSDSYSFLIL</sequence>
<reference evidence="1" key="1">
    <citation type="submission" date="2018-02" db="EMBL/GenBank/DDBJ databases">
        <title>Rhizophora mucronata_Transcriptome.</title>
        <authorList>
            <person name="Meera S.P."/>
            <person name="Sreeshan A."/>
            <person name="Augustine A."/>
        </authorList>
    </citation>
    <scope>NUCLEOTIDE SEQUENCE</scope>
    <source>
        <tissue evidence="1">Leaf</tissue>
    </source>
</reference>
<name>A0A2P2Q8Y9_RHIMU</name>
<organism evidence="1">
    <name type="scientific">Rhizophora mucronata</name>
    <name type="common">Asiatic mangrove</name>
    <dbReference type="NCBI Taxonomy" id="61149"/>
    <lineage>
        <taxon>Eukaryota</taxon>
        <taxon>Viridiplantae</taxon>
        <taxon>Streptophyta</taxon>
        <taxon>Embryophyta</taxon>
        <taxon>Tracheophyta</taxon>
        <taxon>Spermatophyta</taxon>
        <taxon>Magnoliopsida</taxon>
        <taxon>eudicotyledons</taxon>
        <taxon>Gunneridae</taxon>
        <taxon>Pentapetalae</taxon>
        <taxon>rosids</taxon>
        <taxon>fabids</taxon>
        <taxon>Malpighiales</taxon>
        <taxon>Rhizophoraceae</taxon>
        <taxon>Rhizophora</taxon>
    </lineage>
</organism>
<evidence type="ECO:0000313" key="1">
    <source>
        <dbReference type="EMBL" id="MBX63414.1"/>
    </source>
</evidence>
<protein>
    <submittedName>
        <fullName evidence="1">Uncharacterized protein</fullName>
    </submittedName>
</protein>
<proteinExistence type="predicted"/>
<dbReference type="EMBL" id="GGEC01082930">
    <property type="protein sequence ID" value="MBX63414.1"/>
    <property type="molecule type" value="Transcribed_RNA"/>
</dbReference>
<accession>A0A2P2Q8Y9</accession>
<dbReference type="AlphaFoldDB" id="A0A2P2Q8Y9"/>